<evidence type="ECO:0000256" key="2">
    <source>
        <dbReference type="ARBA" id="ARBA00008035"/>
    </source>
</evidence>
<feature type="region of interest" description="Disordered" evidence="8">
    <location>
        <begin position="399"/>
        <end position="469"/>
    </location>
</feature>
<evidence type="ECO:0000256" key="8">
    <source>
        <dbReference type="SAM" id="MobiDB-lite"/>
    </source>
</evidence>
<dbReference type="GeneID" id="54362689"/>
<sequence>MSRPSIARHVRQRKLNTKQPLRIIREHEIDEIPDDETQRQIHQVETGVEKGEEIEFHLQAVISGQNAAALGAKAEKQNYIPTPDATRAKDVQYDSLYPKVFRQPTTYIRFSSTVEDSIGVQYCMSEEDAKFLAQLNDGRDVHGQPVKEKLSQCSEDVFEEAMDFFEETSQRLQPFANVDNAPILSLEEMEQAREEPISADAQKFLKLIYQYWVSRKSNRPIMPAIKVRLLDTTSDIDDADPYVCFRRREVRQTRKTRGRDAQIVEKLKKLRVELEMARNLVRMVQHREELNKSSLELNRKVFDGRRKLKEVKATKGIKGENGEDELLLVNQKPAPKVKARQDSSVARPATIRLRSLGERTAPEDNLVLLSDNLADADAFVNRTIESRKEQHRKWNANWHDRTWNPITPPPEPADDQTKWAPLFPQGNGYPTPPPSQKSGSPVDGDGDIDMQDRKPSTTDLEDASNSYSQQQSRIHIVQAFSATPLAPLMSTYFSDSQETGGSTADFEAQQKSIPQCRVRYGRGGRRFLEARRTKVRAIVRAGAGVVSDDDDSDDDDVERFIPVSDDKVFEYRMLLNRGGLGGGGGGGVPGPVRSESSNGERRTAAAAAAAAAGGSSSEEQQQGGANAAANPSPKPAAVTGSTA</sequence>
<dbReference type="GO" id="GO:0035267">
    <property type="term" value="C:NuA4 histone acetyltransferase complex"/>
    <property type="evidence" value="ECO:0007669"/>
    <property type="project" value="InterPro"/>
</dbReference>
<reference evidence="11" key="2">
    <citation type="submission" date="2020-04" db="EMBL/GenBank/DDBJ databases">
        <authorList>
            <consortium name="NCBI Genome Project"/>
        </authorList>
    </citation>
    <scope>NUCLEOTIDE SEQUENCE</scope>
    <source>
        <strain evidence="11">CBS 342.82</strain>
    </source>
</reference>
<dbReference type="GO" id="GO:0006357">
    <property type="term" value="P:regulation of transcription by RNA polymerase II"/>
    <property type="evidence" value="ECO:0007669"/>
    <property type="project" value="InterPro"/>
</dbReference>
<evidence type="ECO:0000256" key="1">
    <source>
        <dbReference type="ARBA" id="ARBA00004123"/>
    </source>
</evidence>
<evidence type="ECO:0000256" key="3">
    <source>
        <dbReference type="ARBA" id="ARBA00023015"/>
    </source>
</evidence>
<keyword evidence="5 7" id="KW-0539">Nucleus</keyword>
<keyword evidence="4 7" id="KW-0804">Transcription</keyword>
<feature type="region of interest" description="Disordered" evidence="8">
    <location>
        <begin position="580"/>
        <end position="643"/>
    </location>
</feature>
<gene>
    <name evidence="11" type="ORF">K489DRAFT_380484</name>
</gene>
<dbReference type="InterPro" id="IPR024943">
    <property type="entry name" value="Enhancer_polycomb"/>
</dbReference>
<dbReference type="Pfam" id="PF10513">
    <property type="entry name" value="EPL1"/>
    <property type="match status" value="1"/>
</dbReference>
<evidence type="ECO:0000313" key="11">
    <source>
        <dbReference type="RefSeq" id="XP_033460129.1"/>
    </source>
</evidence>
<dbReference type="OrthoDB" id="435275at2759"/>
<organism evidence="11">
    <name type="scientific">Dissoconium aciculare CBS 342.82</name>
    <dbReference type="NCBI Taxonomy" id="1314786"/>
    <lineage>
        <taxon>Eukaryota</taxon>
        <taxon>Fungi</taxon>
        <taxon>Dikarya</taxon>
        <taxon>Ascomycota</taxon>
        <taxon>Pezizomycotina</taxon>
        <taxon>Dothideomycetes</taxon>
        <taxon>Dothideomycetidae</taxon>
        <taxon>Mycosphaerellales</taxon>
        <taxon>Dissoconiaceae</taxon>
        <taxon>Dissoconium</taxon>
    </lineage>
</organism>
<evidence type="ECO:0000256" key="4">
    <source>
        <dbReference type="ARBA" id="ARBA00023163"/>
    </source>
</evidence>
<reference evidence="11" key="1">
    <citation type="submission" date="2020-01" db="EMBL/GenBank/DDBJ databases">
        <authorList>
            <consortium name="DOE Joint Genome Institute"/>
            <person name="Haridas S."/>
            <person name="Albert R."/>
            <person name="Binder M."/>
            <person name="Bloem J."/>
            <person name="Labutti K."/>
            <person name="Salamov A."/>
            <person name="Andreopoulos B."/>
            <person name="Baker S.E."/>
            <person name="Barry K."/>
            <person name="Bills G."/>
            <person name="Bluhm B.H."/>
            <person name="Cannon C."/>
            <person name="Castanera R."/>
            <person name="Culley D.E."/>
            <person name="Daum C."/>
            <person name="Ezra D."/>
            <person name="Gonzalez J.B."/>
            <person name="Henrissat B."/>
            <person name="Kuo A."/>
            <person name="Liang C."/>
            <person name="Lipzen A."/>
            <person name="Lutzoni F."/>
            <person name="Magnuson J."/>
            <person name="Mondo S."/>
            <person name="Nolan M."/>
            <person name="Ohm R."/>
            <person name="Pangilinan J."/>
            <person name="Park H.-J."/>
            <person name="Ramirez L."/>
            <person name="Alfaro M."/>
            <person name="Sun H."/>
            <person name="Tritt A."/>
            <person name="Yoshinaga Y."/>
            <person name="Zwiers L.-H."/>
            <person name="Turgeon B.G."/>
            <person name="Goodwin S.B."/>
            <person name="Spatafora J.W."/>
            <person name="Crous P.W."/>
            <person name="Grigoriev I.V."/>
        </authorList>
    </citation>
    <scope>NUCLEOTIDE SEQUENCE</scope>
    <source>
        <strain evidence="11">CBS 342.82</strain>
    </source>
</reference>
<comment type="similarity">
    <text evidence="2 7">Belongs to the enhancer of polycomb family.</text>
</comment>
<dbReference type="InterPro" id="IPR019542">
    <property type="entry name" value="Enhancer_polycomb-like_N"/>
</dbReference>
<evidence type="ECO:0000256" key="7">
    <source>
        <dbReference type="RuleBase" id="RU361124"/>
    </source>
</evidence>
<evidence type="ECO:0000256" key="6">
    <source>
        <dbReference type="ARBA" id="ARBA00025513"/>
    </source>
</evidence>
<evidence type="ECO:0000313" key="10">
    <source>
        <dbReference type="Proteomes" id="UP000504637"/>
    </source>
</evidence>
<reference evidence="11" key="3">
    <citation type="submission" date="2025-08" db="UniProtKB">
        <authorList>
            <consortium name="RefSeq"/>
        </authorList>
    </citation>
    <scope>IDENTIFICATION</scope>
    <source>
        <strain evidence="11">CBS 342.82</strain>
    </source>
</reference>
<dbReference type="GO" id="GO:0005634">
    <property type="term" value="C:nucleus"/>
    <property type="evidence" value="ECO:0007669"/>
    <property type="project" value="UniProtKB-SubCell"/>
</dbReference>
<name>A0A6J3M5D8_9PEZI</name>
<proteinExistence type="inferred from homology"/>
<keyword evidence="3 7" id="KW-0805">Transcription regulation</keyword>
<comment type="function">
    <text evidence="6">Component of the NuA4 histone acetyltransferase complex which is involved in transcriptional activation of selected genes principally by acetylation of nucleosomal histone H4 and H2A. The NuA4 complex is also involved in DNA repair. Involved in gene silencing by neighboring heterochromatin, blockage of the silencing spreading along the chromosome, and required for cell cycle progression through G2/M.</text>
</comment>
<dbReference type="AlphaFoldDB" id="A0A6J3M5D8"/>
<dbReference type="Proteomes" id="UP000504637">
    <property type="component" value="Unplaced"/>
</dbReference>
<evidence type="ECO:0000256" key="5">
    <source>
        <dbReference type="ARBA" id="ARBA00023242"/>
    </source>
</evidence>
<evidence type="ECO:0000259" key="9">
    <source>
        <dbReference type="Pfam" id="PF10513"/>
    </source>
</evidence>
<dbReference type="RefSeq" id="XP_033460129.1">
    <property type="nucleotide sequence ID" value="XM_033604889.1"/>
</dbReference>
<feature type="compositionally biased region" description="Low complexity" evidence="8">
    <location>
        <begin position="604"/>
        <end position="637"/>
    </location>
</feature>
<accession>A0A6J3M5D8</accession>
<protein>
    <recommendedName>
        <fullName evidence="7">Enhancer of polycomb-like protein</fullName>
    </recommendedName>
</protein>
<comment type="subcellular location">
    <subcellularLocation>
        <location evidence="1 7">Nucleus</location>
    </subcellularLocation>
</comment>
<feature type="compositionally biased region" description="Gly residues" evidence="8">
    <location>
        <begin position="580"/>
        <end position="589"/>
    </location>
</feature>
<feature type="domain" description="Enhancer of polycomb-like N-terminal" evidence="9">
    <location>
        <begin position="11"/>
        <end position="167"/>
    </location>
</feature>
<dbReference type="PANTHER" id="PTHR14898">
    <property type="entry name" value="ENHANCER OF POLYCOMB"/>
    <property type="match status" value="1"/>
</dbReference>
<keyword evidence="10" id="KW-1185">Reference proteome</keyword>